<evidence type="ECO:0000313" key="2">
    <source>
        <dbReference type="EMBL" id="GAA2438597.1"/>
    </source>
</evidence>
<protein>
    <submittedName>
        <fullName evidence="2">Uncharacterized protein</fullName>
    </submittedName>
</protein>
<feature type="transmembrane region" description="Helical" evidence="1">
    <location>
        <begin position="98"/>
        <end position="116"/>
    </location>
</feature>
<keyword evidence="3" id="KW-1185">Reference proteome</keyword>
<comment type="caution">
    <text evidence="2">The sequence shown here is derived from an EMBL/GenBank/DDBJ whole genome shotgun (WGS) entry which is preliminary data.</text>
</comment>
<dbReference type="EMBL" id="BAAARW010000023">
    <property type="protein sequence ID" value="GAA2438597.1"/>
    <property type="molecule type" value="Genomic_DNA"/>
</dbReference>
<accession>A0ABN3JRW2</accession>
<evidence type="ECO:0000256" key="1">
    <source>
        <dbReference type="SAM" id="Phobius"/>
    </source>
</evidence>
<reference evidence="2 3" key="1">
    <citation type="journal article" date="2019" name="Int. J. Syst. Evol. Microbiol.">
        <title>The Global Catalogue of Microorganisms (GCM) 10K type strain sequencing project: providing services to taxonomists for standard genome sequencing and annotation.</title>
        <authorList>
            <consortium name="The Broad Institute Genomics Platform"/>
            <consortium name="The Broad Institute Genome Sequencing Center for Infectious Disease"/>
            <person name="Wu L."/>
            <person name="Ma J."/>
        </authorList>
    </citation>
    <scope>NUCLEOTIDE SEQUENCE [LARGE SCALE GENOMIC DNA]</scope>
    <source>
        <strain evidence="2 3">JCM 3325</strain>
    </source>
</reference>
<organism evidence="2 3">
    <name type="scientific">Actinomadura vinacea</name>
    <dbReference type="NCBI Taxonomy" id="115336"/>
    <lineage>
        <taxon>Bacteria</taxon>
        <taxon>Bacillati</taxon>
        <taxon>Actinomycetota</taxon>
        <taxon>Actinomycetes</taxon>
        <taxon>Streptosporangiales</taxon>
        <taxon>Thermomonosporaceae</taxon>
        <taxon>Actinomadura</taxon>
    </lineage>
</organism>
<keyword evidence="1" id="KW-0812">Transmembrane</keyword>
<dbReference type="Proteomes" id="UP001501231">
    <property type="component" value="Unassembled WGS sequence"/>
</dbReference>
<feature type="transmembrane region" description="Helical" evidence="1">
    <location>
        <begin position="6"/>
        <end position="30"/>
    </location>
</feature>
<keyword evidence="1" id="KW-0472">Membrane</keyword>
<evidence type="ECO:0000313" key="3">
    <source>
        <dbReference type="Proteomes" id="UP001501231"/>
    </source>
</evidence>
<proteinExistence type="predicted"/>
<feature type="transmembrane region" description="Helical" evidence="1">
    <location>
        <begin position="42"/>
        <end position="62"/>
    </location>
</feature>
<dbReference type="RefSeq" id="WP_344593756.1">
    <property type="nucleotide sequence ID" value="NZ_BAAARW010000023.1"/>
</dbReference>
<gene>
    <name evidence="2" type="ORF">GCM10010191_62270</name>
</gene>
<name>A0ABN3JRW2_9ACTN</name>
<sequence length="119" mass="12195">MPESFNGVPVAVLVLWLLAAAGWCAVAAGLRRGLSGFVRRTALLAHALTAPGVLLYCSVLGYGSLHGTIALAAEWWALVAVTGLRPERLLRAGSLPRLTAWSLLAAIGVAAATGAVTHG</sequence>
<keyword evidence="1" id="KW-1133">Transmembrane helix</keyword>